<dbReference type="InterPro" id="IPR027370">
    <property type="entry name" value="Znf-RING_euk"/>
</dbReference>
<dbReference type="GO" id="GO:0008270">
    <property type="term" value="F:zinc ion binding"/>
    <property type="evidence" value="ECO:0007669"/>
    <property type="project" value="UniProtKB-KW"/>
</dbReference>
<keyword evidence="2 4" id="KW-0863">Zinc-finger</keyword>
<accession>A0A8H4SRD2</accession>
<dbReference type="SUPFAM" id="SSF57850">
    <property type="entry name" value="RING/U-box"/>
    <property type="match status" value="1"/>
</dbReference>
<dbReference type="AlphaFoldDB" id="A0A8H4SRD2"/>
<feature type="compositionally biased region" description="Low complexity" evidence="5">
    <location>
        <begin position="502"/>
        <end position="515"/>
    </location>
</feature>
<evidence type="ECO:0000259" key="6">
    <source>
        <dbReference type="PROSITE" id="PS50089"/>
    </source>
</evidence>
<feature type="compositionally biased region" description="Acidic residues" evidence="5">
    <location>
        <begin position="516"/>
        <end position="525"/>
    </location>
</feature>
<keyword evidence="1" id="KW-0479">Metal-binding</keyword>
<evidence type="ECO:0000256" key="4">
    <source>
        <dbReference type="PROSITE-ProRule" id="PRU00175"/>
    </source>
</evidence>
<protein>
    <recommendedName>
        <fullName evidence="6">RING-type domain-containing protein</fullName>
    </recommendedName>
</protein>
<feature type="domain" description="RING-type" evidence="6">
    <location>
        <begin position="37"/>
        <end position="87"/>
    </location>
</feature>
<dbReference type="Gene3D" id="3.30.40.10">
    <property type="entry name" value="Zinc/RING finger domain, C3HC4 (zinc finger)"/>
    <property type="match status" value="1"/>
</dbReference>
<reference evidence="7" key="1">
    <citation type="journal article" date="2020" name="BMC Genomics">
        <title>Correction to: Identification and distribution of gene clusters required for synthesis of sphingolipid metabolism inhibitors in diverse species of the filamentous fungus Fusarium.</title>
        <authorList>
            <person name="Kim H.S."/>
            <person name="Lohmar J.M."/>
            <person name="Busman M."/>
            <person name="Brown D.W."/>
            <person name="Naumann T.A."/>
            <person name="Divon H.H."/>
            <person name="Lysoe E."/>
            <person name="Uhlig S."/>
            <person name="Proctor R.H."/>
        </authorList>
    </citation>
    <scope>NUCLEOTIDE SEQUENCE</scope>
    <source>
        <strain evidence="7">NRRL 45417</strain>
    </source>
</reference>
<evidence type="ECO:0000256" key="3">
    <source>
        <dbReference type="ARBA" id="ARBA00022833"/>
    </source>
</evidence>
<feature type="compositionally biased region" description="Basic and acidic residues" evidence="5">
    <location>
        <begin position="375"/>
        <end position="395"/>
    </location>
</feature>
<dbReference type="Pfam" id="PF13445">
    <property type="entry name" value="zf-RING_UBOX"/>
    <property type="match status" value="1"/>
</dbReference>
<evidence type="ECO:0000256" key="5">
    <source>
        <dbReference type="SAM" id="MobiDB-lite"/>
    </source>
</evidence>
<dbReference type="OrthoDB" id="654191at2759"/>
<dbReference type="SMART" id="SM00184">
    <property type="entry name" value="RING"/>
    <property type="match status" value="1"/>
</dbReference>
<dbReference type="InterPro" id="IPR001841">
    <property type="entry name" value="Znf_RING"/>
</dbReference>
<keyword evidence="8" id="KW-1185">Reference proteome</keyword>
<evidence type="ECO:0000256" key="1">
    <source>
        <dbReference type="ARBA" id="ARBA00022723"/>
    </source>
</evidence>
<evidence type="ECO:0000313" key="8">
    <source>
        <dbReference type="Proteomes" id="UP000604273"/>
    </source>
</evidence>
<organism evidence="7 8">
    <name type="scientific">Fusarium gaditjirri</name>
    <dbReference type="NCBI Taxonomy" id="282569"/>
    <lineage>
        <taxon>Eukaryota</taxon>
        <taxon>Fungi</taxon>
        <taxon>Dikarya</taxon>
        <taxon>Ascomycota</taxon>
        <taxon>Pezizomycotina</taxon>
        <taxon>Sordariomycetes</taxon>
        <taxon>Hypocreomycetidae</taxon>
        <taxon>Hypocreales</taxon>
        <taxon>Nectriaceae</taxon>
        <taxon>Fusarium</taxon>
        <taxon>Fusarium nisikadoi species complex</taxon>
    </lineage>
</organism>
<feature type="region of interest" description="Disordered" evidence="5">
    <location>
        <begin position="219"/>
        <end position="250"/>
    </location>
</feature>
<keyword evidence="3" id="KW-0862">Zinc</keyword>
<dbReference type="InterPro" id="IPR013083">
    <property type="entry name" value="Znf_RING/FYVE/PHD"/>
</dbReference>
<evidence type="ECO:0000256" key="2">
    <source>
        <dbReference type="ARBA" id="ARBA00022771"/>
    </source>
</evidence>
<name>A0A8H4SRD2_9HYPO</name>
<feature type="region of interest" description="Disordered" evidence="5">
    <location>
        <begin position="497"/>
        <end position="534"/>
    </location>
</feature>
<feature type="compositionally biased region" description="Polar residues" evidence="5">
    <location>
        <begin position="354"/>
        <end position="371"/>
    </location>
</feature>
<dbReference type="Proteomes" id="UP000604273">
    <property type="component" value="Unassembled WGS sequence"/>
</dbReference>
<comment type="caution">
    <text evidence="7">The sequence shown here is derived from an EMBL/GenBank/DDBJ whole genome shotgun (WGS) entry which is preliminary data.</text>
</comment>
<evidence type="ECO:0000313" key="7">
    <source>
        <dbReference type="EMBL" id="KAF4944280.1"/>
    </source>
</evidence>
<feature type="compositionally biased region" description="Low complexity" evidence="5">
    <location>
        <begin position="412"/>
        <end position="424"/>
    </location>
</feature>
<dbReference type="PROSITE" id="PS50089">
    <property type="entry name" value="ZF_RING_2"/>
    <property type="match status" value="1"/>
</dbReference>
<dbReference type="EMBL" id="JABFAI010000448">
    <property type="protein sequence ID" value="KAF4944280.1"/>
    <property type="molecule type" value="Genomic_DNA"/>
</dbReference>
<proteinExistence type="predicted"/>
<feature type="compositionally biased region" description="Low complexity" evidence="5">
    <location>
        <begin position="336"/>
        <end position="347"/>
    </location>
</feature>
<feature type="region of interest" description="Disordered" evidence="5">
    <location>
        <begin position="335"/>
        <end position="431"/>
    </location>
</feature>
<gene>
    <name evidence="7" type="ORF">FGADI_12823</name>
</gene>
<reference evidence="7" key="2">
    <citation type="submission" date="2020-05" db="EMBL/GenBank/DDBJ databases">
        <authorList>
            <person name="Kim H.-S."/>
            <person name="Proctor R.H."/>
            <person name="Brown D.W."/>
        </authorList>
    </citation>
    <scope>NUCLEOTIDE SEQUENCE</scope>
    <source>
        <strain evidence="7">NRRL 45417</strain>
    </source>
</reference>
<sequence length="534" mass="58087">MSPPSKPHPEAFWPTIKQAIDKGANTNPDNEAITPQCPICMEPLPVKSFPAHGELDAEVLLCGHVLCKPCRKQYDKSNPRGRCPVCRTTLTCSRCKLNAIPIPIPKNGEESSLAPTTLPEGTQGYLCPDCVATVEFHRDVENGEWPHNLDDMEPGFISFFYHVVDDIEKNGDVATEGRVQEAISDTIVQEFANMMTSRRCVTLGRGNTLRQTNPWYAENNEHQENRRVGVIQNGSSPSTDSDSDSDSGGVARTLGVLLDESDAILSELERLTDSAQPDAVNMPSDVQDGIALLVAATQTSEPARRESGRSMLEEDTDHDLSWFTSTYRQRVRNTVPTAAESESAPETAEPPTPVNSITSAAEGLPTNSMFSPNREPPRPRPNRRAERAERAERAARAAQRGMQVPASGSRFATPSAASQTTTSAQDREAQVSTFQGALGSRIELVEREGIALPPTSGAARLFAPGNLPDRNDFVLYPDNLLRLGESIGVRPPRLADYLATGESSNPASSASYSSMDLDDSDEDMLSSDQHVSER</sequence>